<evidence type="ECO:0000256" key="6">
    <source>
        <dbReference type="ARBA" id="ARBA00022729"/>
    </source>
</evidence>
<dbReference type="FunFam" id="2.60.120.40:FF:000001">
    <property type="entry name" value="Complement C1q B chain"/>
    <property type="match status" value="1"/>
</dbReference>
<dbReference type="InterPro" id="IPR008983">
    <property type="entry name" value="Tumour_necrosis_fac-like_dom"/>
</dbReference>
<evidence type="ECO:0000256" key="13">
    <source>
        <dbReference type="ARBA" id="ARBA00023278"/>
    </source>
</evidence>
<feature type="region of interest" description="Disordered" evidence="15">
    <location>
        <begin position="27"/>
        <end position="105"/>
    </location>
</feature>
<dbReference type="GO" id="GO:0098888">
    <property type="term" value="C:extrinsic component of presynaptic membrane"/>
    <property type="evidence" value="ECO:0007669"/>
    <property type="project" value="Ensembl"/>
</dbReference>
<dbReference type="GO" id="GO:0001774">
    <property type="term" value="P:microglial cell activation"/>
    <property type="evidence" value="ECO:0007669"/>
    <property type="project" value="Ensembl"/>
</dbReference>
<dbReference type="CTD" id="712"/>
<dbReference type="GO" id="GO:0045087">
    <property type="term" value="P:innate immune response"/>
    <property type="evidence" value="ECO:0007669"/>
    <property type="project" value="UniProtKB-KW"/>
</dbReference>
<evidence type="ECO:0000256" key="3">
    <source>
        <dbReference type="ARBA" id="ARBA00013456"/>
    </source>
</evidence>
<dbReference type="Ensembl" id="ENSMODT00000055231.1">
    <property type="protein sequence ID" value="ENSMODP00000050324.1"/>
    <property type="gene ID" value="ENSMODG00000047318.1"/>
</dbReference>
<feature type="signal peptide" evidence="16">
    <location>
        <begin position="1"/>
        <end position="21"/>
    </location>
</feature>
<dbReference type="RefSeq" id="XP_001376435.1">
    <property type="nucleotide sequence ID" value="XM_001376398.5"/>
</dbReference>
<keyword evidence="5" id="KW-0399">Innate immunity</keyword>
<dbReference type="GO" id="GO:0098978">
    <property type="term" value="C:glutamatergic synapse"/>
    <property type="evidence" value="ECO:0007669"/>
    <property type="project" value="Ensembl"/>
</dbReference>
<keyword evidence="4" id="KW-0964">Secreted</keyword>
<reference evidence="18" key="3">
    <citation type="submission" date="2025-09" db="UniProtKB">
        <authorList>
            <consortium name="Ensembl"/>
        </authorList>
    </citation>
    <scope>IDENTIFICATION</scope>
</reference>
<dbReference type="PANTHER" id="PTHR15427">
    <property type="entry name" value="EMILIN ELASTIN MICROFIBRIL INTERFACE-LOCATED PROTEIN ELASTIN MICROFIBRIL INTERFACER"/>
    <property type="match status" value="1"/>
</dbReference>
<dbReference type="GeneTree" id="ENSGT00940000162143"/>
<dbReference type="GO" id="GO:0062167">
    <property type="term" value="C:complement component C1q complex"/>
    <property type="evidence" value="ECO:0007669"/>
    <property type="project" value="Ensembl"/>
</dbReference>
<evidence type="ECO:0000256" key="5">
    <source>
        <dbReference type="ARBA" id="ARBA00022588"/>
    </source>
</evidence>
<reference evidence="18" key="2">
    <citation type="submission" date="2025-08" db="UniProtKB">
        <authorList>
            <consortium name="Ensembl"/>
        </authorList>
    </citation>
    <scope>IDENTIFICATION</scope>
</reference>
<name>A0A5F8GSF6_MONDO</name>
<dbReference type="GO" id="GO:0006958">
    <property type="term" value="P:complement activation, classical pathway"/>
    <property type="evidence" value="ECO:0007669"/>
    <property type="project" value="UniProtKB-KW"/>
</dbReference>
<dbReference type="OMA" id="MEGPQGW"/>
<keyword evidence="10" id="KW-0176">Collagen</keyword>
<keyword evidence="7" id="KW-0677">Repeat</keyword>
<dbReference type="Proteomes" id="UP000002280">
    <property type="component" value="Chromosome 4"/>
</dbReference>
<dbReference type="KEGG" id="mdo:100025524"/>
<dbReference type="InParanoid" id="A0A5F8GSF6"/>
<evidence type="ECO:0000313" key="19">
    <source>
        <dbReference type="Proteomes" id="UP000002280"/>
    </source>
</evidence>
<evidence type="ECO:0000256" key="15">
    <source>
        <dbReference type="SAM" id="MobiDB-lite"/>
    </source>
</evidence>
<dbReference type="GeneID" id="100025524"/>
<evidence type="ECO:0000256" key="1">
    <source>
        <dbReference type="ARBA" id="ARBA00004241"/>
    </source>
</evidence>
<accession>A0A5F8GSF6</accession>
<dbReference type="PANTHER" id="PTHR15427:SF26">
    <property type="entry name" value="COMPLEMENT C1Q SUBCOMPONENT SUBUNIT A"/>
    <property type="match status" value="1"/>
</dbReference>
<dbReference type="GO" id="GO:0048143">
    <property type="term" value="P:astrocyte activation"/>
    <property type="evidence" value="ECO:0007669"/>
    <property type="project" value="Ensembl"/>
</dbReference>
<feature type="chain" id="PRO_5023910223" description="Complement C1q subcomponent subunit A" evidence="16">
    <location>
        <begin position="22"/>
        <end position="245"/>
    </location>
</feature>
<dbReference type="FunCoup" id="A0A5F8GSF6">
    <property type="interactions" value="14"/>
</dbReference>
<dbReference type="SMART" id="SM00110">
    <property type="entry name" value="C1Q"/>
    <property type="match status" value="1"/>
</dbReference>
<evidence type="ECO:0000256" key="12">
    <source>
        <dbReference type="ARBA" id="ARBA00023180"/>
    </source>
</evidence>
<dbReference type="Pfam" id="PF00386">
    <property type="entry name" value="C1q"/>
    <property type="match status" value="1"/>
</dbReference>
<dbReference type="PRINTS" id="PR00007">
    <property type="entry name" value="COMPLEMNTC1Q"/>
</dbReference>
<dbReference type="GO" id="GO:0016322">
    <property type="term" value="P:neuron remodeling"/>
    <property type="evidence" value="ECO:0007669"/>
    <property type="project" value="Ensembl"/>
</dbReference>
<feature type="compositionally biased region" description="Low complexity" evidence="15">
    <location>
        <begin position="28"/>
        <end position="38"/>
    </location>
</feature>
<evidence type="ECO:0000256" key="2">
    <source>
        <dbReference type="ARBA" id="ARBA00004613"/>
    </source>
</evidence>
<dbReference type="GO" id="GO:0005602">
    <property type="term" value="C:complement component C1 complex"/>
    <property type="evidence" value="ECO:0007669"/>
    <property type="project" value="Ensembl"/>
</dbReference>
<dbReference type="Bgee" id="ENSMODG00000047318">
    <property type="expression patterns" value="Expressed in lung and 19 other cell types or tissues"/>
</dbReference>
<evidence type="ECO:0000259" key="17">
    <source>
        <dbReference type="PROSITE" id="PS50871"/>
    </source>
</evidence>
<evidence type="ECO:0000256" key="9">
    <source>
        <dbReference type="ARBA" id="ARBA00022875"/>
    </source>
</evidence>
<dbReference type="STRING" id="13616.ENSMODP00000050324"/>
<proteinExistence type="predicted"/>
<gene>
    <name evidence="18" type="primary">C1QA</name>
</gene>
<evidence type="ECO:0000256" key="11">
    <source>
        <dbReference type="ARBA" id="ARBA00023157"/>
    </source>
</evidence>
<dbReference type="InterPro" id="IPR001073">
    <property type="entry name" value="C1q_dom"/>
</dbReference>
<dbReference type="GO" id="GO:0098890">
    <property type="term" value="C:extrinsic component of postsynaptic membrane"/>
    <property type="evidence" value="ECO:0007669"/>
    <property type="project" value="Ensembl"/>
</dbReference>
<keyword evidence="12" id="KW-0325">Glycoprotein</keyword>
<evidence type="ECO:0000256" key="4">
    <source>
        <dbReference type="ARBA" id="ARBA00022525"/>
    </source>
</evidence>
<dbReference type="PROSITE" id="PS50871">
    <property type="entry name" value="C1Q"/>
    <property type="match status" value="1"/>
</dbReference>
<dbReference type="GO" id="GO:0005581">
    <property type="term" value="C:collagen trimer"/>
    <property type="evidence" value="ECO:0007669"/>
    <property type="project" value="UniProtKB-KW"/>
</dbReference>
<dbReference type="GO" id="GO:0001791">
    <property type="term" value="F:IgM binding"/>
    <property type="evidence" value="ECO:0007669"/>
    <property type="project" value="Ensembl"/>
</dbReference>
<evidence type="ECO:0000256" key="10">
    <source>
        <dbReference type="ARBA" id="ARBA00023119"/>
    </source>
</evidence>
<dbReference type="InterPro" id="IPR008160">
    <property type="entry name" value="Collagen"/>
</dbReference>
<dbReference type="SUPFAM" id="SSF49842">
    <property type="entry name" value="TNF-like"/>
    <property type="match status" value="1"/>
</dbReference>
<dbReference type="GO" id="GO:0150062">
    <property type="term" value="P:complement-mediated synapse pruning"/>
    <property type="evidence" value="ECO:0007669"/>
    <property type="project" value="Ensembl"/>
</dbReference>
<dbReference type="GO" id="GO:0001786">
    <property type="term" value="F:phosphatidylserine binding"/>
    <property type="evidence" value="ECO:0007669"/>
    <property type="project" value="Ensembl"/>
</dbReference>
<reference evidence="18 19" key="1">
    <citation type="journal article" date="2007" name="Nature">
        <title>Genome of the marsupial Monodelphis domestica reveals innovation in non-coding sequences.</title>
        <authorList>
            <person name="Mikkelsen T.S."/>
            <person name="Wakefield M.J."/>
            <person name="Aken B."/>
            <person name="Amemiya C.T."/>
            <person name="Chang J.L."/>
            <person name="Duke S."/>
            <person name="Garber M."/>
            <person name="Gentles A.J."/>
            <person name="Goodstadt L."/>
            <person name="Heger A."/>
            <person name="Jurka J."/>
            <person name="Kamal M."/>
            <person name="Mauceli E."/>
            <person name="Searle S.M."/>
            <person name="Sharpe T."/>
            <person name="Baker M.L."/>
            <person name="Batzer M.A."/>
            <person name="Benos P.V."/>
            <person name="Belov K."/>
            <person name="Clamp M."/>
            <person name="Cook A."/>
            <person name="Cuff J."/>
            <person name="Das R."/>
            <person name="Davidow L."/>
            <person name="Deakin J.E."/>
            <person name="Fazzari M.J."/>
            <person name="Glass J.L."/>
            <person name="Grabherr M."/>
            <person name="Greally J.M."/>
            <person name="Gu W."/>
            <person name="Hore T.A."/>
            <person name="Huttley G.A."/>
            <person name="Kleber M."/>
            <person name="Jirtle R.L."/>
            <person name="Koina E."/>
            <person name="Lee J.T."/>
            <person name="Mahony S."/>
            <person name="Marra M.A."/>
            <person name="Miller R.D."/>
            <person name="Nicholls R.D."/>
            <person name="Oda M."/>
            <person name="Papenfuss A.T."/>
            <person name="Parra Z.E."/>
            <person name="Pollock D.D."/>
            <person name="Ray D.A."/>
            <person name="Schein J.E."/>
            <person name="Speed T.P."/>
            <person name="Thompson K."/>
            <person name="VandeBerg J.L."/>
            <person name="Wade C.M."/>
            <person name="Walker J.A."/>
            <person name="Waters P.D."/>
            <person name="Webber C."/>
            <person name="Weidman J.R."/>
            <person name="Xie X."/>
            <person name="Zody M.C."/>
            <person name="Baldwin J."/>
            <person name="Abdouelleil A."/>
            <person name="Abdulkadir J."/>
            <person name="Abebe A."/>
            <person name="Abera B."/>
            <person name="Abreu J."/>
            <person name="Acer S.C."/>
            <person name="Aftuck L."/>
            <person name="Alexander A."/>
            <person name="An P."/>
            <person name="Anderson E."/>
            <person name="Anderson S."/>
            <person name="Arachi H."/>
            <person name="Azer M."/>
            <person name="Bachantsang P."/>
            <person name="Barry A."/>
            <person name="Bayul T."/>
            <person name="Berlin A."/>
            <person name="Bessette D."/>
            <person name="Bloom T."/>
            <person name="Bloom T."/>
            <person name="Boguslavskiy L."/>
            <person name="Bonnet C."/>
            <person name="Boukhgalter B."/>
            <person name="Bourzgui I."/>
            <person name="Brown A."/>
            <person name="Cahill P."/>
            <person name="Channer S."/>
            <person name="Cheshatsang Y."/>
            <person name="Chuda L."/>
            <person name="Citroen M."/>
            <person name="Collymore A."/>
            <person name="Cooke P."/>
            <person name="Costello M."/>
            <person name="D'Aco K."/>
            <person name="Daza R."/>
            <person name="De Haan G."/>
            <person name="DeGray S."/>
            <person name="DeMaso C."/>
            <person name="Dhargay N."/>
            <person name="Dooley K."/>
            <person name="Dooley E."/>
            <person name="Doricent M."/>
            <person name="Dorje P."/>
            <person name="Dorjee K."/>
            <person name="Dupes A."/>
            <person name="Elong R."/>
            <person name="Falk J."/>
            <person name="Farina A."/>
            <person name="Faro S."/>
            <person name="Ferguson D."/>
            <person name="Fisher S."/>
            <person name="Foley C.D."/>
            <person name="Franke A."/>
            <person name="Friedrich D."/>
            <person name="Gadbois L."/>
            <person name="Gearin G."/>
            <person name="Gearin C.R."/>
            <person name="Giannoukos G."/>
            <person name="Goode T."/>
            <person name="Graham J."/>
            <person name="Grandbois E."/>
            <person name="Grewal S."/>
            <person name="Gyaltsen K."/>
            <person name="Hafez N."/>
            <person name="Hagos B."/>
            <person name="Hall J."/>
            <person name="Henson C."/>
            <person name="Hollinger A."/>
            <person name="Honan T."/>
            <person name="Huard M.D."/>
            <person name="Hughes L."/>
            <person name="Hurhula B."/>
            <person name="Husby M.E."/>
            <person name="Kamat A."/>
            <person name="Kanga B."/>
            <person name="Kashin S."/>
            <person name="Khazanovich D."/>
            <person name="Kisner P."/>
            <person name="Lance K."/>
            <person name="Lara M."/>
            <person name="Lee W."/>
            <person name="Lennon N."/>
            <person name="Letendre F."/>
            <person name="LeVine R."/>
            <person name="Lipovsky A."/>
            <person name="Liu X."/>
            <person name="Liu J."/>
            <person name="Liu S."/>
            <person name="Lokyitsang T."/>
            <person name="Lokyitsang Y."/>
            <person name="Lubonja R."/>
            <person name="Lui A."/>
            <person name="MacDonald P."/>
            <person name="Magnisalis V."/>
            <person name="Maru K."/>
            <person name="Matthews C."/>
            <person name="McCusker W."/>
            <person name="McDonough S."/>
            <person name="Mehta T."/>
            <person name="Meldrim J."/>
            <person name="Meneus L."/>
            <person name="Mihai O."/>
            <person name="Mihalev A."/>
            <person name="Mihova T."/>
            <person name="Mittelman R."/>
            <person name="Mlenga V."/>
            <person name="Montmayeur A."/>
            <person name="Mulrain L."/>
            <person name="Navidi A."/>
            <person name="Naylor J."/>
            <person name="Negash T."/>
            <person name="Nguyen T."/>
            <person name="Nguyen N."/>
            <person name="Nicol R."/>
            <person name="Norbu C."/>
            <person name="Norbu N."/>
            <person name="Novod N."/>
            <person name="O'Neill B."/>
            <person name="Osman S."/>
            <person name="Markiewicz E."/>
            <person name="Oyono O.L."/>
            <person name="Patti C."/>
            <person name="Phunkhang P."/>
            <person name="Pierre F."/>
            <person name="Priest M."/>
            <person name="Raghuraman S."/>
            <person name="Rege F."/>
            <person name="Reyes R."/>
            <person name="Rise C."/>
            <person name="Rogov P."/>
            <person name="Ross K."/>
            <person name="Ryan E."/>
            <person name="Settipalli S."/>
            <person name="Shea T."/>
            <person name="Sherpa N."/>
            <person name="Shi L."/>
            <person name="Shih D."/>
            <person name="Sparrow T."/>
            <person name="Spaulding J."/>
            <person name="Stalker J."/>
            <person name="Stange-Thomann N."/>
            <person name="Stavropoulos S."/>
            <person name="Stone C."/>
            <person name="Strader C."/>
            <person name="Tesfaye S."/>
            <person name="Thomson T."/>
            <person name="Thoulutsang Y."/>
            <person name="Thoulutsang D."/>
            <person name="Topham K."/>
            <person name="Topping I."/>
            <person name="Tsamla T."/>
            <person name="Vassiliev H."/>
            <person name="Vo A."/>
            <person name="Wangchuk T."/>
            <person name="Wangdi T."/>
            <person name="Weiand M."/>
            <person name="Wilkinson J."/>
            <person name="Wilson A."/>
            <person name="Yadav S."/>
            <person name="Young G."/>
            <person name="Yu Q."/>
            <person name="Zembek L."/>
            <person name="Zhong D."/>
            <person name="Zimmer A."/>
            <person name="Zwirko Z."/>
            <person name="Jaffe D.B."/>
            <person name="Alvarez P."/>
            <person name="Brockman W."/>
            <person name="Butler J."/>
            <person name="Chin C."/>
            <person name="Gnerre S."/>
            <person name="MacCallum I."/>
            <person name="Graves J.A."/>
            <person name="Ponting C.P."/>
            <person name="Breen M."/>
            <person name="Samollow P.B."/>
            <person name="Lander E.S."/>
            <person name="Lindblad-Toh K."/>
        </authorList>
    </citation>
    <scope>NUCLEOTIDE SEQUENCE [LARGE SCALE GENOMIC DNA]</scope>
</reference>
<keyword evidence="11" id="KW-1015">Disulfide bond</keyword>
<keyword evidence="6 16" id="KW-0732">Signal</keyword>
<dbReference type="InterPro" id="IPR050392">
    <property type="entry name" value="Collagen/C1q_domain"/>
</dbReference>
<feature type="domain" description="C1q" evidence="17">
    <location>
        <begin position="109"/>
        <end position="245"/>
    </location>
</feature>
<evidence type="ECO:0000256" key="14">
    <source>
        <dbReference type="ARBA" id="ARBA00093497"/>
    </source>
</evidence>
<dbReference type="AlphaFoldDB" id="A0A5F8GSF6"/>
<protein>
    <recommendedName>
        <fullName evidence="3">Complement C1q subcomponent subunit A</fullName>
    </recommendedName>
</protein>
<evidence type="ECO:0000256" key="16">
    <source>
        <dbReference type="SAM" id="SignalP"/>
    </source>
</evidence>
<dbReference type="GO" id="GO:0009986">
    <property type="term" value="C:cell surface"/>
    <property type="evidence" value="ECO:0007669"/>
    <property type="project" value="UniProtKB-SubCell"/>
</dbReference>
<comment type="subunit">
    <text evidence="14">Core component of the complement C1 complex, a calcium-dependent complex composed of 1 molecule of the C1Q subcomplex, 2 molecules of C1R and 2 molecules of C1S. The C1Q subcomplex is composed 18 subunits: 3 chains of C1QA, C1QB, and C1QC trimerize to form 6 collagen-like triple helices connected to six globular ligand-recognition modules (C1q domain). Interacts with CR1 (via Sushi 24 and Sushi 25 domains). Interacts (via C-terminus) with CD33; this interaction activates CD33 inhibitory motifs.</text>
</comment>
<keyword evidence="8" id="KW-0391">Immunity</keyword>
<dbReference type="Pfam" id="PF01391">
    <property type="entry name" value="Collagen"/>
    <property type="match status" value="1"/>
</dbReference>
<dbReference type="GO" id="GO:0106139">
    <property type="term" value="C:symbiont cell surface"/>
    <property type="evidence" value="ECO:0007669"/>
    <property type="project" value="Ensembl"/>
</dbReference>
<dbReference type="GO" id="GO:0019864">
    <property type="term" value="F:IgG binding"/>
    <property type="evidence" value="ECO:0007669"/>
    <property type="project" value="Ensembl"/>
</dbReference>
<organism evidence="18 19">
    <name type="scientific">Monodelphis domestica</name>
    <name type="common">Gray short-tailed opossum</name>
    <dbReference type="NCBI Taxonomy" id="13616"/>
    <lineage>
        <taxon>Eukaryota</taxon>
        <taxon>Metazoa</taxon>
        <taxon>Chordata</taxon>
        <taxon>Craniata</taxon>
        <taxon>Vertebrata</taxon>
        <taxon>Euteleostomi</taxon>
        <taxon>Mammalia</taxon>
        <taxon>Metatheria</taxon>
        <taxon>Didelphimorphia</taxon>
        <taxon>Didelphidae</taxon>
        <taxon>Monodelphis</taxon>
    </lineage>
</organism>
<dbReference type="OrthoDB" id="6343173at2759"/>
<dbReference type="Gene3D" id="2.60.120.40">
    <property type="match status" value="1"/>
</dbReference>
<evidence type="ECO:0000313" key="18">
    <source>
        <dbReference type="Ensembl" id="ENSMODP00000050324.1"/>
    </source>
</evidence>
<evidence type="ECO:0000256" key="7">
    <source>
        <dbReference type="ARBA" id="ARBA00022737"/>
    </source>
</evidence>
<evidence type="ECO:0000256" key="8">
    <source>
        <dbReference type="ARBA" id="ARBA00022859"/>
    </source>
</evidence>
<dbReference type="GO" id="GO:0150064">
    <property type="term" value="P:vertebrate eye-specific patterning"/>
    <property type="evidence" value="ECO:0007669"/>
    <property type="project" value="Ensembl"/>
</dbReference>
<comment type="subcellular location">
    <subcellularLocation>
        <location evidence="1">Cell surface</location>
    </subcellularLocation>
    <subcellularLocation>
        <location evidence="2">Secreted</location>
    </subcellularLocation>
</comment>
<sequence>MALWAWLAACVLAVCLGSTLPESVCKAPDGQPGQPGVPGLNGRPGPKGDPGEKGAPGVRTGIRGLKGDEGEPGFPGKPGNRGFGGPPGPQGPQGSPGEKGSKGEMGRIQNQIKPAFSAVRKNPQENGNVVIFNNIITNQEDCYQSHTGKFICNFPGYYYFTFHVVSNGDLCLYIVSSNGGQTKRSLGFCDSNSKGIYQVNSGGIVLKLIEGDQVWIEKDLQRGSRIYSGNDADSVFSGFLLFPSN</sequence>
<keyword evidence="9" id="KW-0180">Complement pathway</keyword>
<keyword evidence="19" id="KW-1185">Reference proteome</keyword>
<keyword evidence="13" id="KW-0379">Hydroxylation</keyword>